<protein>
    <submittedName>
        <fullName evidence="1">Uncharacterized protein</fullName>
    </submittedName>
</protein>
<dbReference type="EMBL" id="PITI01000204">
    <property type="protein sequence ID" value="TBU07941.1"/>
    <property type="molecule type" value="Genomic_DNA"/>
</dbReference>
<dbReference type="Proteomes" id="UP000291404">
    <property type="component" value="Unassembled WGS sequence"/>
</dbReference>
<proteinExistence type="predicted"/>
<comment type="caution">
    <text evidence="1">The sequence shown here is derived from an EMBL/GenBank/DDBJ whole genome shotgun (WGS) entry which is preliminary data.</text>
</comment>
<evidence type="ECO:0000313" key="2">
    <source>
        <dbReference type="Proteomes" id="UP000291404"/>
    </source>
</evidence>
<dbReference type="VEuPathDB" id="MicrosporidiaDB:CWI36_0204p0040"/>
<dbReference type="VEuPathDB" id="MicrosporidiaDB:CWI39_1392p0010"/>
<dbReference type="AlphaFoldDB" id="A0A4Q9LKS0"/>
<accession>A0A4Q9LKS0</accession>
<keyword evidence="2" id="KW-1185">Reference proteome</keyword>
<organism evidence="1 2">
    <name type="scientific">Hamiltosporidium magnivora</name>
    <dbReference type="NCBI Taxonomy" id="148818"/>
    <lineage>
        <taxon>Eukaryota</taxon>
        <taxon>Fungi</taxon>
        <taxon>Fungi incertae sedis</taxon>
        <taxon>Microsporidia</taxon>
        <taxon>Dubosqiidae</taxon>
        <taxon>Hamiltosporidium</taxon>
    </lineage>
</organism>
<reference evidence="1 2" key="1">
    <citation type="submission" date="2017-12" db="EMBL/GenBank/DDBJ databases">
        <authorList>
            <person name="Pombert J.-F."/>
            <person name="Haag K.L."/>
            <person name="Ebert D."/>
        </authorList>
    </citation>
    <scope>NUCLEOTIDE SEQUENCE [LARGE SCALE GENOMIC DNA]</scope>
    <source>
        <strain evidence="1">BE-OM-2</strain>
    </source>
</reference>
<sequence>MVDQECEMAINIRNITSLKILQGKSGISMQEFSEERIKALVFLRKKEGKRGCENYRIDRMAENNERIEKMSTDRNVSQIFKTYHESKEEADPENNG</sequence>
<gene>
    <name evidence="1" type="ORF">CWI36_0204p0040</name>
</gene>
<evidence type="ECO:0000313" key="1">
    <source>
        <dbReference type="EMBL" id="TBU07941.1"/>
    </source>
</evidence>
<name>A0A4Q9LKS0_9MICR</name>